<accession>A0A4Q7V1R4</accession>
<dbReference type="EMBL" id="SHKL01000001">
    <property type="protein sequence ID" value="RZT86509.1"/>
    <property type="molecule type" value="Genomic_DNA"/>
</dbReference>
<dbReference type="AlphaFoldDB" id="A0A4Q7V1R4"/>
<feature type="region of interest" description="Disordered" evidence="1">
    <location>
        <begin position="1"/>
        <end position="106"/>
    </location>
</feature>
<organism evidence="2 3">
    <name type="scientific">Pseudonocardia sediminis</name>
    <dbReference type="NCBI Taxonomy" id="1397368"/>
    <lineage>
        <taxon>Bacteria</taxon>
        <taxon>Bacillati</taxon>
        <taxon>Actinomycetota</taxon>
        <taxon>Actinomycetes</taxon>
        <taxon>Pseudonocardiales</taxon>
        <taxon>Pseudonocardiaceae</taxon>
        <taxon>Pseudonocardia</taxon>
    </lineage>
</organism>
<feature type="compositionally biased region" description="Low complexity" evidence="1">
    <location>
        <begin position="7"/>
        <end position="18"/>
    </location>
</feature>
<gene>
    <name evidence="2" type="ORF">EV383_3406</name>
</gene>
<dbReference type="PANTHER" id="PTHR36221:SF1">
    <property type="entry name" value="DUF742 DOMAIN-CONTAINING PROTEIN"/>
    <property type="match status" value="1"/>
</dbReference>
<proteinExistence type="predicted"/>
<feature type="compositionally biased region" description="Basic and acidic residues" evidence="1">
    <location>
        <begin position="89"/>
        <end position="104"/>
    </location>
</feature>
<feature type="compositionally biased region" description="Basic and acidic residues" evidence="1">
    <location>
        <begin position="22"/>
        <end position="35"/>
    </location>
</feature>
<reference evidence="2 3" key="1">
    <citation type="submission" date="2019-02" db="EMBL/GenBank/DDBJ databases">
        <title>Sequencing the genomes of 1000 actinobacteria strains.</title>
        <authorList>
            <person name="Klenk H.-P."/>
        </authorList>
    </citation>
    <scope>NUCLEOTIDE SEQUENCE [LARGE SCALE GENOMIC DNA]</scope>
    <source>
        <strain evidence="2 3">DSM 45779</strain>
    </source>
</reference>
<evidence type="ECO:0000256" key="1">
    <source>
        <dbReference type="SAM" id="MobiDB-lite"/>
    </source>
</evidence>
<dbReference type="Pfam" id="PF05331">
    <property type="entry name" value="DUF742"/>
    <property type="match status" value="1"/>
</dbReference>
<dbReference type="OrthoDB" id="4244884at2"/>
<sequence>MGRSETGRTGARFGAPARRAGHTPDPEFPHGRPPEEPEPVEAVAEFSGEAPLPAGARFGGQTRRQRKAAAKAAAEAAVTAEAPPAPEPPHAEEPAEPPDERGRAWETTPMPRFVDEPEPAAATTRAVRPYVVTGGRTRARMELRIETLVTATGGPGQADVGERRTVLELCSRPRSVSEVAALTKVPLGVARVLIGDLAGEGRLRVHVGVDAATGPDMALLDRVLSGLRNL</sequence>
<evidence type="ECO:0000313" key="3">
    <source>
        <dbReference type="Proteomes" id="UP000291591"/>
    </source>
</evidence>
<comment type="caution">
    <text evidence="2">The sequence shown here is derived from an EMBL/GenBank/DDBJ whole genome shotgun (WGS) entry which is preliminary data.</text>
</comment>
<protein>
    <submittedName>
        <fullName evidence="2">Uncharacterized protein DUF742</fullName>
    </submittedName>
</protein>
<evidence type="ECO:0000313" key="2">
    <source>
        <dbReference type="EMBL" id="RZT86509.1"/>
    </source>
</evidence>
<keyword evidence="3" id="KW-1185">Reference proteome</keyword>
<feature type="compositionally biased region" description="Low complexity" evidence="1">
    <location>
        <begin position="70"/>
        <end position="82"/>
    </location>
</feature>
<dbReference type="Proteomes" id="UP000291591">
    <property type="component" value="Unassembled WGS sequence"/>
</dbReference>
<name>A0A4Q7V1R4_PSEST</name>
<dbReference type="PANTHER" id="PTHR36221">
    <property type="entry name" value="DUF742 DOMAIN-CONTAINING PROTEIN"/>
    <property type="match status" value="1"/>
</dbReference>
<dbReference type="InterPro" id="IPR007995">
    <property type="entry name" value="DUF742"/>
</dbReference>